<dbReference type="EMBL" id="JAHUTI010086396">
    <property type="protein sequence ID" value="MED6259740.1"/>
    <property type="molecule type" value="Genomic_DNA"/>
</dbReference>
<sequence length="102" mass="10715">MASGRRAKRRGPPGLSTRVDQLSAELAQIKALLQSLRADGCRGETSPPEQGGSSNCEDDAISVPATGTLFLDSGWPLDCGDDLCGLLLAGSTPTRWRAMSLQ</sequence>
<organism evidence="2 3">
    <name type="scientific">Ataeniobius toweri</name>
    <dbReference type="NCBI Taxonomy" id="208326"/>
    <lineage>
        <taxon>Eukaryota</taxon>
        <taxon>Metazoa</taxon>
        <taxon>Chordata</taxon>
        <taxon>Craniata</taxon>
        <taxon>Vertebrata</taxon>
        <taxon>Euteleostomi</taxon>
        <taxon>Actinopterygii</taxon>
        <taxon>Neopterygii</taxon>
        <taxon>Teleostei</taxon>
        <taxon>Neoteleostei</taxon>
        <taxon>Acanthomorphata</taxon>
        <taxon>Ovalentaria</taxon>
        <taxon>Atherinomorphae</taxon>
        <taxon>Cyprinodontiformes</taxon>
        <taxon>Goodeidae</taxon>
        <taxon>Ataeniobius</taxon>
    </lineage>
</organism>
<evidence type="ECO:0000313" key="2">
    <source>
        <dbReference type="EMBL" id="MED6259740.1"/>
    </source>
</evidence>
<evidence type="ECO:0000313" key="3">
    <source>
        <dbReference type="Proteomes" id="UP001345963"/>
    </source>
</evidence>
<gene>
    <name evidence="2" type="ORF">ATANTOWER_029628</name>
</gene>
<keyword evidence="3" id="KW-1185">Reference proteome</keyword>
<proteinExistence type="predicted"/>
<evidence type="ECO:0000256" key="1">
    <source>
        <dbReference type="SAM" id="MobiDB-lite"/>
    </source>
</evidence>
<name>A0ABU7CCY7_9TELE</name>
<dbReference type="Proteomes" id="UP001345963">
    <property type="component" value="Unassembled WGS sequence"/>
</dbReference>
<protein>
    <submittedName>
        <fullName evidence="2">Uncharacterized protein</fullName>
    </submittedName>
</protein>
<accession>A0ABU7CCY7</accession>
<comment type="caution">
    <text evidence="2">The sequence shown here is derived from an EMBL/GenBank/DDBJ whole genome shotgun (WGS) entry which is preliminary data.</text>
</comment>
<feature type="region of interest" description="Disordered" evidence="1">
    <location>
        <begin position="39"/>
        <end position="59"/>
    </location>
</feature>
<reference evidence="2 3" key="1">
    <citation type="submission" date="2021-07" db="EMBL/GenBank/DDBJ databases">
        <authorList>
            <person name="Palmer J.M."/>
        </authorList>
    </citation>
    <scope>NUCLEOTIDE SEQUENCE [LARGE SCALE GENOMIC DNA]</scope>
    <source>
        <strain evidence="2 3">AT_MEX2019</strain>
        <tissue evidence="2">Muscle</tissue>
    </source>
</reference>